<feature type="non-terminal residue" evidence="3">
    <location>
        <position position="299"/>
    </location>
</feature>
<accession>A0A382TPI5</accession>
<dbReference type="Pfam" id="PF16582">
    <property type="entry name" value="TPP_enzyme_M_2"/>
    <property type="match status" value="1"/>
</dbReference>
<reference evidence="3" key="1">
    <citation type="submission" date="2018-05" db="EMBL/GenBank/DDBJ databases">
        <authorList>
            <person name="Lanie J.A."/>
            <person name="Ng W.-L."/>
            <person name="Kazmierczak K.M."/>
            <person name="Andrzejewski T.M."/>
            <person name="Davidsen T.M."/>
            <person name="Wayne K.J."/>
            <person name="Tettelin H."/>
            <person name="Glass J.I."/>
            <person name="Rusch D."/>
            <person name="Podicherti R."/>
            <person name="Tsui H.-C.T."/>
            <person name="Winkler M.E."/>
        </authorList>
    </citation>
    <scope>NUCLEOTIDE SEQUENCE</scope>
</reference>
<gene>
    <name evidence="3" type="ORF">METZ01_LOCUS376848</name>
</gene>
<dbReference type="PANTHER" id="PTHR42916:SF1">
    <property type="entry name" value="PROTEIN PHYLLO, CHLOROPLASTIC"/>
    <property type="match status" value="1"/>
</dbReference>
<dbReference type="EMBL" id="UINC01138200">
    <property type="protein sequence ID" value="SVD23994.1"/>
    <property type="molecule type" value="Genomic_DNA"/>
</dbReference>
<dbReference type="CDD" id="cd02009">
    <property type="entry name" value="TPP_SHCHC_synthase"/>
    <property type="match status" value="1"/>
</dbReference>
<protein>
    <recommendedName>
        <fullName evidence="4">Thiamine pyrophosphate enzyme TPP-binding domain-containing protein</fullName>
    </recommendedName>
</protein>
<dbReference type="Gene3D" id="3.40.50.1220">
    <property type="entry name" value="TPP-binding domain"/>
    <property type="match status" value="1"/>
</dbReference>
<dbReference type="SUPFAM" id="SSF52518">
    <property type="entry name" value="Thiamin diphosphate-binding fold (THDP-binding)"/>
    <property type="match status" value="1"/>
</dbReference>
<dbReference type="GO" id="GO:0003824">
    <property type="term" value="F:catalytic activity"/>
    <property type="evidence" value="ECO:0007669"/>
    <property type="project" value="InterPro"/>
</dbReference>
<name>A0A382TPI5_9ZZZZ</name>
<dbReference type="InterPro" id="IPR032264">
    <property type="entry name" value="MenD_middle"/>
</dbReference>
<dbReference type="Gene3D" id="3.40.50.970">
    <property type="match status" value="1"/>
</dbReference>
<evidence type="ECO:0000259" key="1">
    <source>
        <dbReference type="Pfam" id="PF02775"/>
    </source>
</evidence>
<sequence>ELARRTGWPILADPASGLRRGPHTDRAPVLATGEHLLRSRWADDHRPEVVVQLGAMPTSKSYRLWLEGSTTGRVVAVDHLGRYPDPSHVVTHRVDAEPGALAEVAAGRCGNQGPTWWTEAWTEAERRASTAVARVVANSPFDEPAVVAGLDAALGSDTRLVVANSMPIRDLDAFLPTDCRPMRIMANRGACGIDGLVSTATGVAYDSGTPTVLFTGDLALLHDLSGLAAVRRLGVDLTVVVVDNDGGGIFSFLPIVDAAHVDHRRLFHTPHGLDPGLVDEFVGASLYRPDDPVSLADAL</sequence>
<evidence type="ECO:0008006" key="4">
    <source>
        <dbReference type="Google" id="ProtNLM"/>
    </source>
</evidence>
<dbReference type="GO" id="GO:0030976">
    <property type="term" value="F:thiamine pyrophosphate binding"/>
    <property type="evidence" value="ECO:0007669"/>
    <property type="project" value="InterPro"/>
</dbReference>
<organism evidence="3">
    <name type="scientific">marine metagenome</name>
    <dbReference type="NCBI Taxonomy" id="408172"/>
    <lineage>
        <taxon>unclassified sequences</taxon>
        <taxon>metagenomes</taxon>
        <taxon>ecological metagenomes</taxon>
    </lineage>
</organism>
<feature type="domain" description="Thiamine pyrophosphate enzyme TPP-binding" evidence="1">
    <location>
        <begin position="196"/>
        <end position="249"/>
    </location>
</feature>
<dbReference type="Pfam" id="PF02775">
    <property type="entry name" value="TPP_enzyme_C"/>
    <property type="match status" value="1"/>
</dbReference>
<evidence type="ECO:0000259" key="2">
    <source>
        <dbReference type="Pfam" id="PF16582"/>
    </source>
</evidence>
<feature type="domain" description="Menaquinone biosynthesis protein MenD middle" evidence="2">
    <location>
        <begin position="2"/>
        <end position="161"/>
    </location>
</feature>
<feature type="non-terminal residue" evidence="3">
    <location>
        <position position="1"/>
    </location>
</feature>
<dbReference type="PANTHER" id="PTHR42916">
    <property type="entry name" value="2-SUCCINYL-5-ENOLPYRUVYL-6-HYDROXY-3-CYCLOHEXENE-1-CARBOXYLATE SYNTHASE"/>
    <property type="match status" value="1"/>
</dbReference>
<dbReference type="AlphaFoldDB" id="A0A382TPI5"/>
<evidence type="ECO:0000313" key="3">
    <source>
        <dbReference type="EMBL" id="SVD23994.1"/>
    </source>
</evidence>
<proteinExistence type="predicted"/>
<dbReference type="InterPro" id="IPR011766">
    <property type="entry name" value="TPP_enzyme_TPP-bd"/>
</dbReference>
<dbReference type="InterPro" id="IPR029061">
    <property type="entry name" value="THDP-binding"/>
</dbReference>